<reference evidence="1" key="1">
    <citation type="submission" date="2018-02" db="EMBL/GenBank/DDBJ databases">
        <title>Rhizophora mucronata_Transcriptome.</title>
        <authorList>
            <person name="Meera S.P."/>
            <person name="Sreeshan A."/>
            <person name="Augustine A."/>
        </authorList>
    </citation>
    <scope>NUCLEOTIDE SEQUENCE</scope>
    <source>
        <tissue evidence="1">Leaf</tissue>
    </source>
</reference>
<evidence type="ECO:0000313" key="1">
    <source>
        <dbReference type="EMBL" id="MBX63349.1"/>
    </source>
</evidence>
<organism evidence="1">
    <name type="scientific">Rhizophora mucronata</name>
    <name type="common">Asiatic mangrove</name>
    <dbReference type="NCBI Taxonomy" id="61149"/>
    <lineage>
        <taxon>Eukaryota</taxon>
        <taxon>Viridiplantae</taxon>
        <taxon>Streptophyta</taxon>
        <taxon>Embryophyta</taxon>
        <taxon>Tracheophyta</taxon>
        <taxon>Spermatophyta</taxon>
        <taxon>Magnoliopsida</taxon>
        <taxon>eudicotyledons</taxon>
        <taxon>Gunneridae</taxon>
        <taxon>Pentapetalae</taxon>
        <taxon>rosids</taxon>
        <taxon>fabids</taxon>
        <taxon>Malpighiales</taxon>
        <taxon>Rhizophoraceae</taxon>
        <taxon>Rhizophora</taxon>
    </lineage>
</organism>
<name>A0A2P2Q8Z1_RHIMU</name>
<proteinExistence type="predicted"/>
<dbReference type="AlphaFoldDB" id="A0A2P2Q8Z1"/>
<dbReference type="EMBL" id="GGEC01082865">
    <property type="protein sequence ID" value="MBX63349.1"/>
    <property type="molecule type" value="Transcribed_RNA"/>
</dbReference>
<sequence>MVSSASEPSHLTMDLSISRKITQNGNYPWLASWERQT</sequence>
<accession>A0A2P2Q8Z1</accession>
<protein>
    <submittedName>
        <fullName evidence="1">Uncharacterized protein</fullName>
    </submittedName>
</protein>